<feature type="compositionally biased region" description="Basic and acidic residues" evidence="1">
    <location>
        <begin position="72"/>
        <end position="81"/>
    </location>
</feature>
<dbReference type="InterPro" id="IPR050167">
    <property type="entry name" value="Ser_Thr_protein_kinase"/>
</dbReference>
<dbReference type="Gene3D" id="1.10.510.10">
    <property type="entry name" value="Transferase(Phosphotransferase) domain 1"/>
    <property type="match status" value="1"/>
</dbReference>
<comment type="caution">
    <text evidence="3">The sequence shown here is derived from an EMBL/GenBank/DDBJ whole genome shotgun (WGS) entry which is preliminary data.</text>
</comment>
<evidence type="ECO:0000259" key="2">
    <source>
        <dbReference type="PROSITE" id="PS50011"/>
    </source>
</evidence>
<dbReference type="Proteomes" id="UP000266841">
    <property type="component" value="Unassembled WGS sequence"/>
</dbReference>
<evidence type="ECO:0000313" key="3">
    <source>
        <dbReference type="EMBL" id="EJK76092.1"/>
    </source>
</evidence>
<dbReference type="SUPFAM" id="SSF56112">
    <property type="entry name" value="Protein kinase-like (PK-like)"/>
    <property type="match status" value="1"/>
</dbReference>
<dbReference type="InterPro" id="IPR011009">
    <property type="entry name" value="Kinase-like_dom_sf"/>
</dbReference>
<evidence type="ECO:0000256" key="1">
    <source>
        <dbReference type="SAM" id="MobiDB-lite"/>
    </source>
</evidence>
<sequence>MRIGEASIMPESFTDDDCKSSGAVGSTRHLSHLTVDDEALDETSRTHHEPKEIQDSIESIVEEGLPGDDGEQLQKDKEDNGVGKPSSGSSSSPSMSRNDPADPNLRLHRKVAEIAANAYKRASAQSQVLSRSKLEDVGLVQFKELEIGEFLGKGSFSNVHEITKVTCCRATTGVEHTVKFADDTPNITEGNRLTINALSKMVSDPRELLTDHYQREDNAGENGGTYRYAVKFLKEEIRSTPQKYAIGTADLVVEGMFLASLSHPNIIKVRGLPEGGVKSLTSVHRKYGYFLVLDRLFDTLSERIYKKWQKEHRIEVTRNLFGRMNKEEKDARNRDLAVRLKVAFDVCAALKFLHGKSIIYRDLKPENLGFDIRGDIKLFDLGLVKELHPSDRDKRGNYKLSMAGTPRYMAPECGMYQPYNLSADTYSLSMILWEIVTLNKPLKDFTYSRLKNEVFIDGFRPSMKGIFNKRIRALINSGWSQNPSKRPSMDLVYGELREEYMRLAPGAVPEAQTSHNRRRSTFVSKRATGLLSIRHLMKLDSTDSLIKEDSKDE</sequence>
<evidence type="ECO:0000313" key="4">
    <source>
        <dbReference type="Proteomes" id="UP000266841"/>
    </source>
</evidence>
<dbReference type="GO" id="GO:0007165">
    <property type="term" value="P:signal transduction"/>
    <property type="evidence" value="ECO:0007669"/>
    <property type="project" value="TreeGrafter"/>
</dbReference>
<dbReference type="PANTHER" id="PTHR23257:SF958">
    <property type="entry name" value="SERINE_THREONINE-PROTEIN KINASE WNK4"/>
    <property type="match status" value="1"/>
</dbReference>
<feature type="compositionally biased region" description="Basic and acidic residues" evidence="1">
    <location>
        <begin position="42"/>
        <end position="54"/>
    </location>
</feature>
<dbReference type="GO" id="GO:0005524">
    <property type="term" value="F:ATP binding"/>
    <property type="evidence" value="ECO:0007669"/>
    <property type="project" value="InterPro"/>
</dbReference>
<organism evidence="3 4">
    <name type="scientific">Thalassiosira oceanica</name>
    <name type="common">Marine diatom</name>
    <dbReference type="NCBI Taxonomy" id="159749"/>
    <lineage>
        <taxon>Eukaryota</taxon>
        <taxon>Sar</taxon>
        <taxon>Stramenopiles</taxon>
        <taxon>Ochrophyta</taxon>
        <taxon>Bacillariophyta</taxon>
        <taxon>Coscinodiscophyceae</taxon>
        <taxon>Thalassiosirophycidae</taxon>
        <taxon>Thalassiosirales</taxon>
        <taxon>Thalassiosiraceae</taxon>
        <taxon>Thalassiosira</taxon>
    </lineage>
</organism>
<dbReference type="EMBL" id="AGNL01002539">
    <property type="protein sequence ID" value="EJK76092.1"/>
    <property type="molecule type" value="Genomic_DNA"/>
</dbReference>
<dbReference type="OrthoDB" id="192449at2759"/>
<dbReference type="GO" id="GO:0005737">
    <property type="term" value="C:cytoplasm"/>
    <property type="evidence" value="ECO:0007669"/>
    <property type="project" value="TreeGrafter"/>
</dbReference>
<dbReference type="InterPro" id="IPR000719">
    <property type="entry name" value="Prot_kinase_dom"/>
</dbReference>
<feature type="region of interest" description="Disordered" evidence="1">
    <location>
        <begin position="1"/>
        <end position="103"/>
    </location>
</feature>
<dbReference type="AlphaFoldDB" id="K0TQI2"/>
<dbReference type="GO" id="GO:0004672">
    <property type="term" value="F:protein kinase activity"/>
    <property type="evidence" value="ECO:0007669"/>
    <property type="project" value="InterPro"/>
</dbReference>
<dbReference type="Pfam" id="PF00069">
    <property type="entry name" value="Pkinase"/>
    <property type="match status" value="1"/>
</dbReference>
<proteinExistence type="predicted"/>
<dbReference type="PROSITE" id="PS50011">
    <property type="entry name" value="PROTEIN_KINASE_DOM"/>
    <property type="match status" value="1"/>
</dbReference>
<protein>
    <recommendedName>
        <fullName evidence="2">Protein kinase domain-containing protein</fullName>
    </recommendedName>
</protein>
<name>K0TQI2_THAOC</name>
<dbReference type="eggNOG" id="KOG0192">
    <property type="taxonomic scope" value="Eukaryota"/>
</dbReference>
<accession>K0TQI2</accession>
<gene>
    <name evidence="3" type="ORF">THAOC_02162</name>
</gene>
<reference evidence="3 4" key="1">
    <citation type="journal article" date="2012" name="Genome Biol.">
        <title>Genome and low-iron response of an oceanic diatom adapted to chronic iron limitation.</title>
        <authorList>
            <person name="Lommer M."/>
            <person name="Specht M."/>
            <person name="Roy A.S."/>
            <person name="Kraemer L."/>
            <person name="Andreson R."/>
            <person name="Gutowska M.A."/>
            <person name="Wolf J."/>
            <person name="Bergner S.V."/>
            <person name="Schilhabel M.B."/>
            <person name="Klostermeier U.C."/>
            <person name="Beiko R.G."/>
            <person name="Rosenstiel P."/>
            <person name="Hippler M."/>
            <person name="Laroche J."/>
        </authorList>
    </citation>
    <scope>NUCLEOTIDE SEQUENCE [LARGE SCALE GENOMIC DNA]</scope>
    <source>
        <strain evidence="3 4">CCMP1005</strain>
    </source>
</reference>
<feature type="domain" description="Protein kinase" evidence="2">
    <location>
        <begin position="145"/>
        <end position="501"/>
    </location>
</feature>
<dbReference type="SMART" id="SM00220">
    <property type="entry name" value="S_TKc"/>
    <property type="match status" value="1"/>
</dbReference>
<dbReference type="PANTHER" id="PTHR23257">
    <property type="entry name" value="SERINE-THREONINE PROTEIN KINASE"/>
    <property type="match status" value="1"/>
</dbReference>
<feature type="compositionally biased region" description="Low complexity" evidence="1">
    <location>
        <begin position="85"/>
        <end position="96"/>
    </location>
</feature>
<keyword evidence="4" id="KW-1185">Reference proteome</keyword>